<feature type="transmembrane region" description="Helical" evidence="7">
    <location>
        <begin position="183"/>
        <end position="208"/>
    </location>
</feature>
<keyword evidence="2 7" id="KW-0813">Transport</keyword>
<evidence type="ECO:0000256" key="7">
    <source>
        <dbReference type="RuleBase" id="RU363032"/>
    </source>
</evidence>
<organism evidence="9 12">
    <name type="scientific">Lachnotalea glycerini</name>
    <dbReference type="NCBI Taxonomy" id="1763509"/>
    <lineage>
        <taxon>Bacteria</taxon>
        <taxon>Bacillati</taxon>
        <taxon>Bacillota</taxon>
        <taxon>Clostridia</taxon>
        <taxon>Lachnospirales</taxon>
        <taxon>Lachnospiraceae</taxon>
        <taxon>Lachnotalea</taxon>
    </lineage>
</organism>
<feature type="transmembrane region" description="Helical" evidence="7">
    <location>
        <begin position="75"/>
        <end position="96"/>
    </location>
</feature>
<evidence type="ECO:0000256" key="6">
    <source>
        <dbReference type="ARBA" id="ARBA00023136"/>
    </source>
</evidence>
<evidence type="ECO:0000259" key="8">
    <source>
        <dbReference type="PROSITE" id="PS50928"/>
    </source>
</evidence>
<dbReference type="GO" id="GO:0055085">
    <property type="term" value="P:transmembrane transport"/>
    <property type="evidence" value="ECO:0007669"/>
    <property type="project" value="InterPro"/>
</dbReference>
<dbReference type="PANTHER" id="PTHR43744:SF12">
    <property type="entry name" value="ABC TRANSPORTER PERMEASE PROTEIN MG189-RELATED"/>
    <property type="match status" value="1"/>
</dbReference>
<reference evidence="10 11" key="1">
    <citation type="journal article" date="2017" name="Genome Announc.">
        <title>Draft Genome Sequence of a Sporulating and Motile Strain of Lachnotalea glycerini Isolated from Water in Quebec City, Canada.</title>
        <authorList>
            <person name="Maheux A.F."/>
            <person name="Boudreau D.K."/>
            <person name="Berube E."/>
            <person name="Boissinot M."/>
            <person name="Raymond F."/>
            <person name="Brodeur S."/>
            <person name="Corbeil J."/>
            <person name="Isabel S."/>
            <person name="Omar R.F."/>
            <person name="Bergeron M.G."/>
        </authorList>
    </citation>
    <scope>NUCLEOTIDE SEQUENCE [LARGE SCALE GENOMIC DNA]</scope>
    <source>
        <strain evidence="10 11">CCRI-19302</strain>
    </source>
</reference>
<dbReference type="RefSeq" id="WP_094375734.1">
    <property type="nucleotide sequence ID" value="NZ_NOKA02000042.1"/>
</dbReference>
<dbReference type="SUPFAM" id="SSF161098">
    <property type="entry name" value="MetI-like"/>
    <property type="match status" value="1"/>
</dbReference>
<evidence type="ECO:0000313" key="9">
    <source>
        <dbReference type="EMBL" id="PXV93394.1"/>
    </source>
</evidence>
<dbReference type="Gene3D" id="1.10.3720.10">
    <property type="entry name" value="MetI-like"/>
    <property type="match status" value="1"/>
</dbReference>
<evidence type="ECO:0000256" key="1">
    <source>
        <dbReference type="ARBA" id="ARBA00004651"/>
    </source>
</evidence>
<gene>
    <name evidence="9" type="ORF">C8E03_102162</name>
    <name evidence="10" type="ORF">CG710_015545</name>
</gene>
<dbReference type="Proteomes" id="UP000247523">
    <property type="component" value="Unassembled WGS sequence"/>
</dbReference>
<evidence type="ECO:0000313" key="11">
    <source>
        <dbReference type="Proteomes" id="UP000216411"/>
    </source>
</evidence>
<evidence type="ECO:0000256" key="4">
    <source>
        <dbReference type="ARBA" id="ARBA00022692"/>
    </source>
</evidence>
<keyword evidence="4 7" id="KW-0812">Transmembrane</keyword>
<keyword evidence="6 7" id="KW-0472">Membrane</keyword>
<dbReference type="InterPro" id="IPR000515">
    <property type="entry name" value="MetI-like"/>
</dbReference>
<keyword evidence="5 7" id="KW-1133">Transmembrane helix</keyword>
<comment type="similarity">
    <text evidence="7">Belongs to the binding-protein-dependent transport system permease family.</text>
</comment>
<dbReference type="Proteomes" id="UP000216411">
    <property type="component" value="Unassembled WGS sequence"/>
</dbReference>
<evidence type="ECO:0000256" key="3">
    <source>
        <dbReference type="ARBA" id="ARBA00022475"/>
    </source>
</evidence>
<name>A0A255NBF2_9FIRM</name>
<keyword evidence="3" id="KW-1003">Cell membrane</keyword>
<feature type="transmembrane region" description="Helical" evidence="7">
    <location>
        <begin position="241"/>
        <end position="262"/>
    </location>
</feature>
<dbReference type="OrthoDB" id="42677at2"/>
<dbReference type="Pfam" id="PF00528">
    <property type="entry name" value="BPD_transp_1"/>
    <property type="match status" value="1"/>
</dbReference>
<proteinExistence type="inferred from homology"/>
<accession>A0A255NBF2</accession>
<feature type="transmembrane region" description="Helical" evidence="7">
    <location>
        <begin position="140"/>
        <end position="162"/>
    </location>
</feature>
<evidence type="ECO:0000313" key="10">
    <source>
        <dbReference type="EMBL" id="RDY30283.1"/>
    </source>
</evidence>
<dbReference type="CDD" id="cd06261">
    <property type="entry name" value="TM_PBP2"/>
    <property type="match status" value="1"/>
</dbReference>
<comment type="subcellular location">
    <subcellularLocation>
        <location evidence="1 7">Cell membrane</location>
        <topology evidence="1 7">Multi-pass membrane protein</topology>
    </subcellularLocation>
</comment>
<dbReference type="GO" id="GO:0005886">
    <property type="term" value="C:plasma membrane"/>
    <property type="evidence" value="ECO:0007669"/>
    <property type="project" value="UniProtKB-SubCell"/>
</dbReference>
<protein>
    <submittedName>
        <fullName evidence="9">Carbohydrate ABC transporter membrane protein 2 (CUT1 family)</fullName>
    </submittedName>
    <submittedName>
        <fullName evidence="10">Carbohydrate ABC transporter permease</fullName>
    </submittedName>
</protein>
<feature type="transmembrane region" description="Helical" evidence="7">
    <location>
        <begin position="108"/>
        <end position="128"/>
    </location>
</feature>
<dbReference type="InterPro" id="IPR035906">
    <property type="entry name" value="MetI-like_sf"/>
</dbReference>
<dbReference type="EMBL" id="NOKA02000042">
    <property type="protein sequence ID" value="RDY30283.1"/>
    <property type="molecule type" value="Genomic_DNA"/>
</dbReference>
<feature type="domain" description="ABC transmembrane type-1" evidence="8">
    <location>
        <begin position="71"/>
        <end position="262"/>
    </location>
</feature>
<feature type="transmembrane region" description="Helical" evidence="7">
    <location>
        <begin position="12"/>
        <end position="33"/>
    </location>
</feature>
<dbReference type="EMBL" id="QICS01000002">
    <property type="protein sequence ID" value="PXV93394.1"/>
    <property type="molecule type" value="Genomic_DNA"/>
</dbReference>
<comment type="caution">
    <text evidence="9">The sequence shown here is derived from an EMBL/GenBank/DDBJ whole genome shotgun (WGS) entry which is preliminary data.</text>
</comment>
<evidence type="ECO:0000256" key="2">
    <source>
        <dbReference type="ARBA" id="ARBA00022448"/>
    </source>
</evidence>
<dbReference type="PROSITE" id="PS50928">
    <property type="entry name" value="ABC_TM1"/>
    <property type="match status" value="1"/>
</dbReference>
<reference evidence="10" key="3">
    <citation type="submission" date="2018-07" db="EMBL/GenBank/DDBJ databases">
        <authorList>
            <person name="Quirk P.G."/>
            <person name="Krulwich T.A."/>
        </authorList>
    </citation>
    <scope>NUCLEOTIDE SEQUENCE</scope>
    <source>
        <strain evidence="10">CCRI-19302</strain>
    </source>
</reference>
<evidence type="ECO:0000256" key="5">
    <source>
        <dbReference type="ARBA" id="ARBA00022989"/>
    </source>
</evidence>
<reference evidence="9 12" key="2">
    <citation type="submission" date="2018-05" db="EMBL/GenBank/DDBJ databases">
        <title>Genomic Encyclopedia of Type Strains, Phase IV (KMG-IV): sequencing the most valuable type-strain genomes for metagenomic binning, comparative biology and taxonomic classification.</title>
        <authorList>
            <person name="Goeker M."/>
        </authorList>
    </citation>
    <scope>NUCLEOTIDE SEQUENCE [LARGE SCALE GENOMIC DNA]</scope>
    <source>
        <strain evidence="9 12">DSM 28816</strain>
    </source>
</reference>
<sequence>MKKTKSFLSSFVINVPIMLLSITCFFPVVWLIYSSVKTDAEFTVNPSAFPTKIHLDNYMNAFKRANFGTFTFNSLLNSMIALTLVLIISFTLGYLLSRYRFKGRNLIYGTLMASMMIPVYALIVPVFIQEKNLGFLNTRFSLIPIYVALELPTAVFLIDGYLKSISIDLEDAAAIDGASLPRIMFTIMMPISKPILSTIIILTFMHVWNEFAFAQVLLTDEKIKTIPIGLTYFTSQYSTSYTLLLAALAMATIPVIIIYLFFYNKIMEGMMAGAIKG</sequence>
<dbReference type="PANTHER" id="PTHR43744">
    <property type="entry name" value="ABC TRANSPORTER PERMEASE PROTEIN MG189-RELATED-RELATED"/>
    <property type="match status" value="1"/>
</dbReference>
<dbReference type="AlphaFoldDB" id="A0A255NBF2"/>
<keyword evidence="11" id="KW-1185">Reference proteome</keyword>
<evidence type="ECO:0000313" key="12">
    <source>
        <dbReference type="Proteomes" id="UP000247523"/>
    </source>
</evidence>